<evidence type="ECO:0000259" key="1">
    <source>
        <dbReference type="Pfam" id="PF18367"/>
    </source>
</evidence>
<name>A0A9D2Q393_9MICO</name>
<sequence length="129" mass="14452">MREPTAAWHPGPVNALDTLITDWLTLPDVAEQLDVEVSRVRRLIEEGKLVAVRRGDPVVRMVPSLFVLDGTITPHLAGTITVLRDGGFSDEELLTWLFEEDESLPGRPIDHLRRGQRGEVRRRALALAL</sequence>
<reference evidence="3" key="1">
    <citation type="journal article" date="2021" name="PeerJ">
        <title>Extensive microbial diversity within the chicken gut microbiome revealed by metagenomics and culture.</title>
        <authorList>
            <person name="Gilroy R."/>
            <person name="Ravi A."/>
            <person name="Getino M."/>
            <person name="Pursley I."/>
            <person name="Horton D.L."/>
            <person name="Alikhan N.F."/>
            <person name="Baker D."/>
            <person name="Gharbi K."/>
            <person name="Hall N."/>
            <person name="Watson M."/>
            <person name="Adriaenssens E.M."/>
            <person name="Foster-Nyarko E."/>
            <person name="Jarju S."/>
            <person name="Secka A."/>
            <person name="Antonio M."/>
            <person name="Oren A."/>
            <person name="Chaudhuri R.R."/>
            <person name="La Ragione R."/>
            <person name="Hildebrand F."/>
            <person name="Pallen M.J."/>
        </authorList>
    </citation>
    <scope>NUCLEOTIDE SEQUENCE</scope>
    <source>
        <strain evidence="3">CHK130-7132</strain>
    </source>
</reference>
<protein>
    <submittedName>
        <fullName evidence="3">DNA-binding protein</fullName>
    </submittedName>
</protein>
<reference evidence="3" key="2">
    <citation type="submission" date="2021-04" db="EMBL/GenBank/DDBJ databases">
        <authorList>
            <person name="Gilroy R."/>
        </authorList>
    </citation>
    <scope>NUCLEOTIDE SEQUENCE</scope>
    <source>
        <strain evidence="3">CHK130-7132</strain>
    </source>
</reference>
<dbReference type="InterPro" id="IPR041098">
    <property type="entry name" value="Rv2175c_C"/>
</dbReference>
<gene>
    <name evidence="3" type="ORF">H9932_13710</name>
</gene>
<dbReference type="AlphaFoldDB" id="A0A9D2Q393"/>
<evidence type="ECO:0000259" key="2">
    <source>
        <dbReference type="Pfam" id="PF21531"/>
    </source>
</evidence>
<feature type="domain" description="DNA-binding protein Rv2175c wHTH" evidence="2">
    <location>
        <begin position="21"/>
        <end position="66"/>
    </location>
</feature>
<comment type="caution">
    <text evidence="3">The sequence shown here is derived from an EMBL/GenBank/DDBJ whole genome shotgun (WGS) entry which is preliminary data.</text>
</comment>
<keyword evidence="3" id="KW-0238">DNA-binding</keyword>
<dbReference type="EMBL" id="DWWC01000289">
    <property type="protein sequence ID" value="HJC70715.1"/>
    <property type="molecule type" value="Genomic_DNA"/>
</dbReference>
<dbReference type="Pfam" id="PF18367">
    <property type="entry name" value="Rv2175c_C"/>
    <property type="match status" value="1"/>
</dbReference>
<dbReference type="GO" id="GO:0003677">
    <property type="term" value="F:DNA binding"/>
    <property type="evidence" value="ECO:0007669"/>
    <property type="project" value="UniProtKB-KW"/>
</dbReference>
<dbReference type="InterPro" id="IPR048576">
    <property type="entry name" value="Rv2175c_wHTH"/>
</dbReference>
<dbReference type="Pfam" id="PF21531">
    <property type="entry name" value="Rv2175c_wHTH"/>
    <property type="match status" value="1"/>
</dbReference>
<proteinExistence type="predicted"/>
<dbReference type="Proteomes" id="UP000823854">
    <property type="component" value="Unassembled WGS sequence"/>
</dbReference>
<organism evidence="3 4">
    <name type="scientific">Candidatus Brachybacterium intestinipullorum</name>
    <dbReference type="NCBI Taxonomy" id="2838512"/>
    <lineage>
        <taxon>Bacteria</taxon>
        <taxon>Bacillati</taxon>
        <taxon>Actinomycetota</taxon>
        <taxon>Actinomycetes</taxon>
        <taxon>Micrococcales</taxon>
        <taxon>Dermabacteraceae</taxon>
        <taxon>Brachybacterium</taxon>
    </lineage>
</organism>
<feature type="domain" description="Rv2175c C-terminal" evidence="1">
    <location>
        <begin position="75"/>
        <end position="128"/>
    </location>
</feature>
<evidence type="ECO:0000313" key="4">
    <source>
        <dbReference type="Proteomes" id="UP000823854"/>
    </source>
</evidence>
<evidence type="ECO:0000313" key="3">
    <source>
        <dbReference type="EMBL" id="HJC70715.1"/>
    </source>
</evidence>
<accession>A0A9D2Q393</accession>